<dbReference type="InterPro" id="IPR009318">
    <property type="entry name" value="Gustatory_rcpt"/>
</dbReference>
<evidence type="ECO:0000313" key="9">
    <source>
        <dbReference type="EMBL" id="CAH1965796.1"/>
    </source>
</evidence>
<evidence type="ECO:0000256" key="1">
    <source>
        <dbReference type="ARBA" id="ARBA00004651"/>
    </source>
</evidence>
<keyword evidence="7" id="KW-0675">Receptor</keyword>
<evidence type="ECO:0000256" key="7">
    <source>
        <dbReference type="ARBA" id="ARBA00023170"/>
    </source>
</evidence>
<evidence type="ECO:0000256" key="3">
    <source>
        <dbReference type="ARBA" id="ARBA00022475"/>
    </source>
</evidence>
<dbReference type="Pfam" id="PF06151">
    <property type="entry name" value="Trehalose_recp"/>
    <property type="match status" value="1"/>
</dbReference>
<name>A0A9P0K280_ACAOB</name>
<sequence>MKQHDSMKMVYVVPKESLQVAKRPFKAKVPKDENLYNSLKFFMVFSQALGILPQENVCTNFNEMRFTWKSWKTIYTLFLIILSEFGVGCCISAWFNSGYLFDKLIAQIFFLTSTFTLILHLRLAKHWPELITSWCKMDKIMNATYGYPATLDRRLKVFTLLFMGLAITDGSLSAASRHTNLSNKLGDRYNYTHYFEDAFPELFNVLPVNVVTAVYCGVLIWQATLLWAYNDVFIILLSTPLALRFRQITKRLEDAQRKTRFGARSGKTMTDLA</sequence>
<dbReference type="GO" id="GO:0008527">
    <property type="term" value="F:taste receptor activity"/>
    <property type="evidence" value="ECO:0007669"/>
    <property type="project" value="InterPro"/>
</dbReference>
<feature type="transmembrane region" description="Helical" evidence="8">
    <location>
        <begin position="74"/>
        <end position="95"/>
    </location>
</feature>
<keyword evidence="4 8" id="KW-0812">Transmembrane</keyword>
<comment type="similarity">
    <text evidence="2">Belongs to the insect chemoreceptor superfamily. Gustatory receptor (GR) family. Gr5a subfamily.</text>
</comment>
<comment type="caution">
    <text evidence="9">The sequence shown here is derived from an EMBL/GenBank/DDBJ whole genome shotgun (WGS) entry which is preliminary data.</text>
</comment>
<evidence type="ECO:0000256" key="4">
    <source>
        <dbReference type="ARBA" id="ARBA00022692"/>
    </source>
</evidence>
<dbReference type="GO" id="GO:0050916">
    <property type="term" value="P:sensory perception of sweet taste"/>
    <property type="evidence" value="ECO:0007669"/>
    <property type="project" value="UniProtKB-ARBA"/>
</dbReference>
<dbReference type="OrthoDB" id="5800391at2759"/>
<feature type="transmembrane region" description="Helical" evidence="8">
    <location>
        <begin position="202"/>
        <end position="221"/>
    </location>
</feature>
<evidence type="ECO:0000256" key="8">
    <source>
        <dbReference type="SAM" id="Phobius"/>
    </source>
</evidence>
<keyword evidence="10" id="KW-1185">Reference proteome</keyword>
<keyword evidence="5 8" id="KW-1133">Transmembrane helix</keyword>
<evidence type="ECO:0000256" key="5">
    <source>
        <dbReference type="ARBA" id="ARBA00022989"/>
    </source>
</evidence>
<gene>
    <name evidence="9" type="ORF">ACAOBT_LOCUS6516</name>
</gene>
<dbReference type="EMBL" id="CAKOFQ010006728">
    <property type="protein sequence ID" value="CAH1965796.1"/>
    <property type="molecule type" value="Genomic_DNA"/>
</dbReference>
<protein>
    <submittedName>
        <fullName evidence="9">Uncharacterized protein</fullName>
    </submittedName>
</protein>
<dbReference type="Proteomes" id="UP001152888">
    <property type="component" value="Unassembled WGS sequence"/>
</dbReference>
<comment type="subcellular location">
    <subcellularLocation>
        <location evidence="1">Cell membrane</location>
        <topology evidence="1">Multi-pass membrane protein</topology>
    </subcellularLocation>
</comment>
<organism evidence="9 10">
    <name type="scientific">Acanthoscelides obtectus</name>
    <name type="common">Bean weevil</name>
    <name type="synonym">Bruchus obtectus</name>
    <dbReference type="NCBI Taxonomy" id="200917"/>
    <lineage>
        <taxon>Eukaryota</taxon>
        <taxon>Metazoa</taxon>
        <taxon>Ecdysozoa</taxon>
        <taxon>Arthropoda</taxon>
        <taxon>Hexapoda</taxon>
        <taxon>Insecta</taxon>
        <taxon>Pterygota</taxon>
        <taxon>Neoptera</taxon>
        <taxon>Endopterygota</taxon>
        <taxon>Coleoptera</taxon>
        <taxon>Polyphaga</taxon>
        <taxon>Cucujiformia</taxon>
        <taxon>Chrysomeloidea</taxon>
        <taxon>Chrysomelidae</taxon>
        <taxon>Bruchinae</taxon>
        <taxon>Bruchini</taxon>
        <taxon>Acanthoscelides</taxon>
    </lineage>
</organism>
<proteinExistence type="inferred from homology"/>
<dbReference type="GO" id="GO:0005886">
    <property type="term" value="C:plasma membrane"/>
    <property type="evidence" value="ECO:0007669"/>
    <property type="project" value="UniProtKB-SubCell"/>
</dbReference>
<feature type="transmembrane region" description="Helical" evidence="8">
    <location>
        <begin position="101"/>
        <end position="121"/>
    </location>
</feature>
<dbReference type="PANTHER" id="PTHR21421">
    <property type="entry name" value="GUSTATORY RECEPTOR"/>
    <property type="match status" value="1"/>
</dbReference>
<dbReference type="PANTHER" id="PTHR21421:SF29">
    <property type="entry name" value="GUSTATORY RECEPTOR 5A FOR TREHALOSE-RELATED"/>
    <property type="match status" value="1"/>
</dbReference>
<evidence type="ECO:0000313" key="10">
    <source>
        <dbReference type="Proteomes" id="UP001152888"/>
    </source>
</evidence>
<keyword evidence="6 8" id="KW-0472">Membrane</keyword>
<reference evidence="9" key="1">
    <citation type="submission" date="2022-03" db="EMBL/GenBank/DDBJ databases">
        <authorList>
            <person name="Sayadi A."/>
        </authorList>
    </citation>
    <scope>NUCLEOTIDE SEQUENCE</scope>
</reference>
<accession>A0A9P0K280</accession>
<evidence type="ECO:0000256" key="6">
    <source>
        <dbReference type="ARBA" id="ARBA00023136"/>
    </source>
</evidence>
<evidence type="ECO:0000256" key="2">
    <source>
        <dbReference type="ARBA" id="ARBA00005327"/>
    </source>
</evidence>
<keyword evidence="3" id="KW-1003">Cell membrane</keyword>
<dbReference type="AlphaFoldDB" id="A0A9P0K280"/>